<accession>A0A2P2JQA2</accession>
<evidence type="ECO:0000313" key="1">
    <source>
        <dbReference type="EMBL" id="MBW95648.1"/>
    </source>
</evidence>
<reference evidence="1" key="1">
    <citation type="submission" date="2018-02" db="EMBL/GenBank/DDBJ databases">
        <title>Rhizophora mucronata_Transcriptome.</title>
        <authorList>
            <person name="Meera S.P."/>
            <person name="Sreeshan A."/>
            <person name="Augustine A."/>
        </authorList>
    </citation>
    <scope>NUCLEOTIDE SEQUENCE</scope>
    <source>
        <tissue evidence="1">Leaf</tissue>
    </source>
</reference>
<name>A0A2P2JQA2_RHIMU</name>
<dbReference type="EMBL" id="GGEC01015165">
    <property type="protein sequence ID" value="MBW95648.1"/>
    <property type="molecule type" value="Transcribed_RNA"/>
</dbReference>
<dbReference type="AlphaFoldDB" id="A0A2P2JQA2"/>
<proteinExistence type="predicted"/>
<protein>
    <submittedName>
        <fullName evidence="1">Uncharacterized protein</fullName>
    </submittedName>
</protein>
<sequence length="57" mass="6900">MLITERERERRYLREGKRGLVSGGLRHWSEEETICLLAASRRGRPFLSRRYHTAKKW</sequence>
<organism evidence="1">
    <name type="scientific">Rhizophora mucronata</name>
    <name type="common">Asiatic mangrove</name>
    <dbReference type="NCBI Taxonomy" id="61149"/>
    <lineage>
        <taxon>Eukaryota</taxon>
        <taxon>Viridiplantae</taxon>
        <taxon>Streptophyta</taxon>
        <taxon>Embryophyta</taxon>
        <taxon>Tracheophyta</taxon>
        <taxon>Spermatophyta</taxon>
        <taxon>Magnoliopsida</taxon>
        <taxon>eudicotyledons</taxon>
        <taxon>Gunneridae</taxon>
        <taxon>Pentapetalae</taxon>
        <taxon>rosids</taxon>
        <taxon>fabids</taxon>
        <taxon>Malpighiales</taxon>
        <taxon>Rhizophoraceae</taxon>
        <taxon>Rhizophora</taxon>
    </lineage>
</organism>